<dbReference type="RefSeq" id="XP_033523027.1">
    <property type="nucleotide sequence ID" value="XM_033663850.1"/>
</dbReference>
<evidence type="ECO:0000313" key="3">
    <source>
        <dbReference type="EMBL" id="KAF2128638.1"/>
    </source>
</evidence>
<feature type="region of interest" description="Disordered" evidence="1">
    <location>
        <begin position="169"/>
        <end position="206"/>
    </location>
</feature>
<sequence length="633" mass="71598">THLMNMADDPWVWTLDELVNRLCHSKTVFLAAGCEDASIPDSAALERQFRSQNITGATFLDALHRPEIRHGFTVHNLDQRLAITSVIGFLQSQSCAYKQKNATGTRTLGDLDNIDMNGRKRQKLTNVGSAALPVIRQDPQHAVPGTGDWDHLLQWEQVDNGDETIEDLEEEDDTGDEDDEDAEAPLEDAHRRGLNDRHDEAHDRSKISHDQIVEIINERIENYTASWRPDKEKDTTYDPVAMWEKANAAGQLQEFVKKYENDMAYYEQRLNTLCDEILKFPGNNVVTVRLQCRNLEGTVESLELATWLRDIYQLHPVDDSEEELSPDSSSSPSIHRDATGSMSQPTLLTHRPQPQLSGEIIDLGSPSESSDNDQDDDVPVDTSTDPGVDVDRHQSTSPRRFYTPDSVIVDTVEPSTHVRSEILTHTQPRPPLIVDAAVSFPPQEFIGDEPEHSSIGTVRGWKWTDLINTQDRKRIVSKAVLELNSENREMIRTRLKFVGKVSLTKEINACIAMMAKKETRMQGVLPRDLPKILVFTRLFLSWWLSQRFSTAEPSNSDLEELSQCLERGRAPDLSVFCDYLAIIMATTFSLEALKHPERPSQREVINLISDDEDDTHRPKKASVLRANSPIVLD</sequence>
<feature type="compositionally biased region" description="Basic and acidic residues" evidence="1">
    <location>
        <begin position="187"/>
        <end position="206"/>
    </location>
</feature>
<dbReference type="Pfam" id="PF24580">
    <property type="entry name" value="DUF7607"/>
    <property type="match status" value="1"/>
</dbReference>
<dbReference type="EMBL" id="ML977508">
    <property type="protein sequence ID" value="KAF2128638.1"/>
    <property type="molecule type" value="Genomic_DNA"/>
</dbReference>
<feature type="compositionally biased region" description="Polar residues" evidence="1">
    <location>
        <begin position="340"/>
        <end position="356"/>
    </location>
</feature>
<feature type="non-terminal residue" evidence="3">
    <location>
        <position position="1"/>
    </location>
</feature>
<organism evidence="3 4">
    <name type="scientific">Dothidotthia symphoricarpi CBS 119687</name>
    <dbReference type="NCBI Taxonomy" id="1392245"/>
    <lineage>
        <taxon>Eukaryota</taxon>
        <taxon>Fungi</taxon>
        <taxon>Dikarya</taxon>
        <taxon>Ascomycota</taxon>
        <taxon>Pezizomycotina</taxon>
        <taxon>Dothideomycetes</taxon>
        <taxon>Pleosporomycetidae</taxon>
        <taxon>Pleosporales</taxon>
        <taxon>Dothidotthiaceae</taxon>
        <taxon>Dothidotthia</taxon>
    </lineage>
</organism>
<evidence type="ECO:0000256" key="1">
    <source>
        <dbReference type="SAM" id="MobiDB-lite"/>
    </source>
</evidence>
<protein>
    <recommendedName>
        <fullName evidence="2">DUF7607 domain-containing protein</fullName>
    </recommendedName>
</protein>
<dbReference type="Proteomes" id="UP000799771">
    <property type="component" value="Unassembled WGS sequence"/>
</dbReference>
<keyword evidence="4" id="KW-1185">Reference proteome</keyword>
<feature type="compositionally biased region" description="Acidic residues" evidence="1">
    <location>
        <begin position="169"/>
        <end position="186"/>
    </location>
</feature>
<gene>
    <name evidence="3" type="ORF">P153DRAFT_292703</name>
</gene>
<dbReference type="GeneID" id="54404282"/>
<feature type="region of interest" description="Disordered" evidence="1">
    <location>
        <begin position="318"/>
        <end position="404"/>
    </location>
</feature>
<feature type="domain" description="DUF7607" evidence="2">
    <location>
        <begin position="210"/>
        <end position="314"/>
    </location>
</feature>
<evidence type="ECO:0000313" key="4">
    <source>
        <dbReference type="Proteomes" id="UP000799771"/>
    </source>
</evidence>
<dbReference type="AlphaFoldDB" id="A0A6A6ACJ5"/>
<reference evidence="3" key="1">
    <citation type="journal article" date="2020" name="Stud. Mycol.">
        <title>101 Dothideomycetes genomes: a test case for predicting lifestyles and emergence of pathogens.</title>
        <authorList>
            <person name="Haridas S."/>
            <person name="Albert R."/>
            <person name="Binder M."/>
            <person name="Bloem J."/>
            <person name="Labutti K."/>
            <person name="Salamov A."/>
            <person name="Andreopoulos B."/>
            <person name="Baker S."/>
            <person name="Barry K."/>
            <person name="Bills G."/>
            <person name="Bluhm B."/>
            <person name="Cannon C."/>
            <person name="Castanera R."/>
            <person name="Culley D."/>
            <person name="Daum C."/>
            <person name="Ezra D."/>
            <person name="Gonzalez J."/>
            <person name="Henrissat B."/>
            <person name="Kuo A."/>
            <person name="Liang C."/>
            <person name="Lipzen A."/>
            <person name="Lutzoni F."/>
            <person name="Magnuson J."/>
            <person name="Mondo S."/>
            <person name="Nolan M."/>
            <person name="Ohm R."/>
            <person name="Pangilinan J."/>
            <person name="Park H.-J."/>
            <person name="Ramirez L."/>
            <person name="Alfaro M."/>
            <person name="Sun H."/>
            <person name="Tritt A."/>
            <person name="Yoshinaga Y."/>
            <person name="Zwiers L.-H."/>
            <person name="Turgeon B."/>
            <person name="Goodwin S."/>
            <person name="Spatafora J."/>
            <person name="Crous P."/>
            <person name="Grigoriev I."/>
        </authorList>
    </citation>
    <scope>NUCLEOTIDE SEQUENCE</scope>
    <source>
        <strain evidence="3">CBS 119687</strain>
    </source>
</reference>
<proteinExistence type="predicted"/>
<dbReference type="InterPro" id="IPR056026">
    <property type="entry name" value="DUF7607"/>
</dbReference>
<feature type="compositionally biased region" description="Acidic residues" evidence="1">
    <location>
        <begin position="370"/>
        <end position="379"/>
    </location>
</feature>
<dbReference type="OrthoDB" id="3533395at2759"/>
<name>A0A6A6ACJ5_9PLEO</name>
<accession>A0A6A6ACJ5</accession>
<evidence type="ECO:0000259" key="2">
    <source>
        <dbReference type="Pfam" id="PF24580"/>
    </source>
</evidence>